<protein>
    <recommendedName>
        <fullName evidence="4">Lipoprotein</fullName>
    </recommendedName>
</protein>
<dbReference type="PROSITE" id="PS51257">
    <property type="entry name" value="PROKAR_LIPOPROTEIN"/>
    <property type="match status" value="1"/>
</dbReference>
<dbReference type="Proteomes" id="UP001203058">
    <property type="component" value="Unassembled WGS sequence"/>
</dbReference>
<name>A0ABS9VPX6_9SPHN</name>
<organism evidence="2 3">
    <name type="scientific">Sphingomonas telluris</name>
    <dbReference type="NCBI Taxonomy" id="2907998"/>
    <lineage>
        <taxon>Bacteria</taxon>
        <taxon>Pseudomonadati</taxon>
        <taxon>Pseudomonadota</taxon>
        <taxon>Alphaproteobacteria</taxon>
        <taxon>Sphingomonadales</taxon>
        <taxon>Sphingomonadaceae</taxon>
        <taxon>Sphingomonas</taxon>
    </lineage>
</organism>
<gene>
    <name evidence="2" type="ORF">LZ016_10690</name>
</gene>
<dbReference type="RefSeq" id="WP_241447357.1">
    <property type="nucleotide sequence ID" value="NZ_JAKZHW010000001.1"/>
</dbReference>
<accession>A0ABS9VPX6</accession>
<comment type="caution">
    <text evidence="2">The sequence shown here is derived from an EMBL/GenBank/DDBJ whole genome shotgun (WGS) entry which is preliminary data.</text>
</comment>
<dbReference type="EMBL" id="JAKZHW010000001">
    <property type="protein sequence ID" value="MCH8616564.1"/>
    <property type="molecule type" value="Genomic_DNA"/>
</dbReference>
<sequence>MRRILPFAAAMLLAGCATAPEPTPEPQAPPPKPEVKTDIMGLTSGELIQRFGQPALQVREGQSLKLQFRGRTCILDAYLYPPVGSVGVEKVLSVDTRLSNGSDTPQAACIASLTRG</sequence>
<proteinExistence type="predicted"/>
<feature type="chain" id="PRO_5047214215" description="Lipoprotein" evidence="1">
    <location>
        <begin position="20"/>
        <end position="116"/>
    </location>
</feature>
<reference evidence="2 3" key="1">
    <citation type="submission" date="2022-03" db="EMBL/GenBank/DDBJ databases">
        <authorList>
            <person name="Jo J.-H."/>
            <person name="Im W.-T."/>
        </authorList>
    </citation>
    <scope>NUCLEOTIDE SEQUENCE [LARGE SCALE GENOMIC DNA]</scope>
    <source>
        <strain evidence="2 3">SM33</strain>
    </source>
</reference>
<keyword evidence="1" id="KW-0732">Signal</keyword>
<evidence type="ECO:0000313" key="2">
    <source>
        <dbReference type="EMBL" id="MCH8616564.1"/>
    </source>
</evidence>
<evidence type="ECO:0008006" key="4">
    <source>
        <dbReference type="Google" id="ProtNLM"/>
    </source>
</evidence>
<evidence type="ECO:0000313" key="3">
    <source>
        <dbReference type="Proteomes" id="UP001203058"/>
    </source>
</evidence>
<keyword evidence="3" id="KW-1185">Reference proteome</keyword>
<feature type="signal peptide" evidence="1">
    <location>
        <begin position="1"/>
        <end position="19"/>
    </location>
</feature>
<evidence type="ECO:0000256" key="1">
    <source>
        <dbReference type="SAM" id="SignalP"/>
    </source>
</evidence>